<feature type="domain" description="ABC transporter substrate-binding protein PnrA-like" evidence="9">
    <location>
        <begin position="71"/>
        <end position="378"/>
    </location>
</feature>
<dbReference type="PROSITE" id="PS51257">
    <property type="entry name" value="PROKAR_LIPOPROTEIN"/>
    <property type="match status" value="1"/>
</dbReference>
<keyword evidence="6" id="KW-0449">Lipoprotein</keyword>
<feature type="signal peptide" evidence="8">
    <location>
        <begin position="1"/>
        <end position="18"/>
    </location>
</feature>
<protein>
    <submittedName>
        <fullName evidence="10">BMP family ABC transporter substrate-binding protein</fullName>
    </submittedName>
</protein>
<dbReference type="PANTHER" id="PTHR34296">
    <property type="entry name" value="TRANSCRIPTIONAL ACTIVATOR PROTEIN MED"/>
    <property type="match status" value="1"/>
</dbReference>
<accession>A0A9D1DFV5</accession>
<evidence type="ECO:0000256" key="7">
    <source>
        <dbReference type="SAM" id="MobiDB-lite"/>
    </source>
</evidence>
<gene>
    <name evidence="10" type="ORF">IAA53_00225</name>
</gene>
<dbReference type="EMBL" id="DVHE01000002">
    <property type="protein sequence ID" value="HIR49706.1"/>
    <property type="molecule type" value="Genomic_DNA"/>
</dbReference>
<comment type="caution">
    <text evidence="10">The sequence shown here is derived from an EMBL/GenBank/DDBJ whole genome shotgun (WGS) entry which is preliminary data.</text>
</comment>
<dbReference type="Proteomes" id="UP000824239">
    <property type="component" value="Unassembled WGS sequence"/>
</dbReference>
<feature type="region of interest" description="Disordered" evidence="7">
    <location>
        <begin position="23"/>
        <end position="63"/>
    </location>
</feature>
<feature type="compositionally biased region" description="Acidic residues" evidence="7">
    <location>
        <begin position="43"/>
        <end position="62"/>
    </location>
</feature>
<evidence type="ECO:0000256" key="6">
    <source>
        <dbReference type="ARBA" id="ARBA00023288"/>
    </source>
</evidence>
<proteinExistence type="inferred from homology"/>
<dbReference type="InterPro" id="IPR028082">
    <property type="entry name" value="Peripla_BP_I"/>
</dbReference>
<sequence>MKKVIALLLALVMVLGLAACGGDTSTTKTETDQDTTASTDTSETTEDADTTDDTAETTDETGDTAVAVPERIVVVLPNVRGDGGTHDLACRASEAIAAESGAELKIVELGKAVTDAAKWEAAMLDLCDEGYDLVITGGSLMKDTIELVAPQYPEIPFICYDVALDFDSFDMPNVYSMDFYQNEAAYLAGVIAAKSSTTGKLGFIGATKIPVIYDFMVGFIAGAQAVNPDIQVATAFTNDYNDAALAKELSLAQVTAGADVLFPSCGNAAAGTYEVARDEGVYAIGNDQDVNAKYETTDPDIAAAILASVMKKVDNAVTTAYNRYLEGTLPFGTQETVGVATDGAGVVKNAAYEALPQEVKDTVADFEAKITSGEVVVPTAIGMSAEEIDAVIASAQ</sequence>
<dbReference type="Pfam" id="PF02608">
    <property type="entry name" value="Bmp"/>
    <property type="match status" value="1"/>
</dbReference>
<name>A0A9D1DFV5_9FIRM</name>
<reference evidence="10" key="2">
    <citation type="journal article" date="2021" name="PeerJ">
        <title>Extensive microbial diversity within the chicken gut microbiome revealed by metagenomics and culture.</title>
        <authorList>
            <person name="Gilroy R."/>
            <person name="Ravi A."/>
            <person name="Getino M."/>
            <person name="Pursley I."/>
            <person name="Horton D.L."/>
            <person name="Alikhan N.F."/>
            <person name="Baker D."/>
            <person name="Gharbi K."/>
            <person name="Hall N."/>
            <person name="Watson M."/>
            <person name="Adriaenssens E.M."/>
            <person name="Foster-Nyarko E."/>
            <person name="Jarju S."/>
            <person name="Secka A."/>
            <person name="Antonio M."/>
            <person name="Oren A."/>
            <person name="Chaudhuri R.R."/>
            <person name="La Ragione R."/>
            <person name="Hildebrand F."/>
            <person name="Pallen M.J."/>
        </authorList>
    </citation>
    <scope>NUCLEOTIDE SEQUENCE</scope>
    <source>
        <strain evidence="10">ChiBcec15-4380</strain>
    </source>
</reference>
<dbReference type="GO" id="GO:0005886">
    <property type="term" value="C:plasma membrane"/>
    <property type="evidence" value="ECO:0007669"/>
    <property type="project" value="UniProtKB-SubCell"/>
</dbReference>
<reference evidence="10" key="1">
    <citation type="submission" date="2020-10" db="EMBL/GenBank/DDBJ databases">
        <authorList>
            <person name="Gilroy R."/>
        </authorList>
    </citation>
    <scope>NUCLEOTIDE SEQUENCE</scope>
    <source>
        <strain evidence="10">ChiBcec15-4380</strain>
    </source>
</reference>
<dbReference type="PANTHER" id="PTHR34296:SF2">
    <property type="entry name" value="ABC TRANSPORTER GUANOSINE-BINDING PROTEIN NUPN"/>
    <property type="match status" value="1"/>
</dbReference>
<organism evidence="10 11">
    <name type="scientific">Candidatus Avoscillospira avicola</name>
    <dbReference type="NCBI Taxonomy" id="2840706"/>
    <lineage>
        <taxon>Bacteria</taxon>
        <taxon>Bacillati</taxon>
        <taxon>Bacillota</taxon>
        <taxon>Clostridia</taxon>
        <taxon>Eubacteriales</taxon>
        <taxon>Oscillospiraceae</taxon>
        <taxon>Oscillospiraceae incertae sedis</taxon>
        <taxon>Candidatus Avoscillospira</taxon>
    </lineage>
</organism>
<evidence type="ECO:0000256" key="1">
    <source>
        <dbReference type="ARBA" id="ARBA00004193"/>
    </source>
</evidence>
<dbReference type="InterPro" id="IPR003760">
    <property type="entry name" value="PnrA-like"/>
</dbReference>
<comment type="similarity">
    <text evidence="2">Belongs to the BMP lipoprotein family.</text>
</comment>
<dbReference type="SUPFAM" id="SSF53822">
    <property type="entry name" value="Periplasmic binding protein-like I"/>
    <property type="match status" value="1"/>
</dbReference>
<evidence type="ECO:0000259" key="9">
    <source>
        <dbReference type="Pfam" id="PF02608"/>
    </source>
</evidence>
<keyword evidence="5" id="KW-0472">Membrane</keyword>
<evidence type="ECO:0000313" key="11">
    <source>
        <dbReference type="Proteomes" id="UP000824239"/>
    </source>
</evidence>
<comment type="subcellular location">
    <subcellularLocation>
        <location evidence="1">Cell membrane</location>
        <topology evidence="1">Lipid-anchor</topology>
    </subcellularLocation>
</comment>
<evidence type="ECO:0000256" key="4">
    <source>
        <dbReference type="ARBA" id="ARBA00022729"/>
    </source>
</evidence>
<dbReference type="InterPro" id="IPR050957">
    <property type="entry name" value="BMP_lipoprotein"/>
</dbReference>
<evidence type="ECO:0000256" key="3">
    <source>
        <dbReference type="ARBA" id="ARBA00022475"/>
    </source>
</evidence>
<keyword evidence="4 8" id="KW-0732">Signal</keyword>
<dbReference type="Gene3D" id="3.40.50.2300">
    <property type="match status" value="2"/>
</dbReference>
<keyword evidence="3" id="KW-1003">Cell membrane</keyword>
<feature type="chain" id="PRO_5038890084" evidence="8">
    <location>
        <begin position="19"/>
        <end position="396"/>
    </location>
</feature>
<evidence type="ECO:0000313" key="10">
    <source>
        <dbReference type="EMBL" id="HIR49706.1"/>
    </source>
</evidence>
<evidence type="ECO:0000256" key="8">
    <source>
        <dbReference type="SAM" id="SignalP"/>
    </source>
</evidence>
<evidence type="ECO:0000256" key="5">
    <source>
        <dbReference type="ARBA" id="ARBA00023136"/>
    </source>
</evidence>
<evidence type="ECO:0000256" key="2">
    <source>
        <dbReference type="ARBA" id="ARBA00008610"/>
    </source>
</evidence>
<feature type="compositionally biased region" description="Low complexity" evidence="7">
    <location>
        <begin position="23"/>
        <end position="42"/>
    </location>
</feature>
<dbReference type="AlphaFoldDB" id="A0A9D1DFV5"/>